<name>A0ABU7IFD7_9FLAO</name>
<accession>A0ABU7IFD7</accession>
<evidence type="ECO:0000313" key="2">
    <source>
        <dbReference type="Proteomes" id="UP001343698"/>
    </source>
</evidence>
<dbReference type="EMBL" id="JAZDDF010000001">
    <property type="protein sequence ID" value="MEE1971326.1"/>
    <property type="molecule type" value="Genomic_DNA"/>
</dbReference>
<proteinExistence type="predicted"/>
<protein>
    <submittedName>
        <fullName evidence="1">Uncharacterized protein</fullName>
    </submittedName>
</protein>
<evidence type="ECO:0000313" key="1">
    <source>
        <dbReference type="EMBL" id="MEE1971326.1"/>
    </source>
</evidence>
<organism evidence="1 2">
    <name type="scientific">Maribacter flavus</name>
    <dbReference type="NCBI Taxonomy" id="1658664"/>
    <lineage>
        <taxon>Bacteria</taxon>
        <taxon>Pseudomonadati</taxon>
        <taxon>Bacteroidota</taxon>
        <taxon>Flavobacteriia</taxon>
        <taxon>Flavobacteriales</taxon>
        <taxon>Flavobacteriaceae</taxon>
        <taxon>Maribacter</taxon>
    </lineage>
</organism>
<comment type="caution">
    <text evidence="1">The sequence shown here is derived from an EMBL/GenBank/DDBJ whole genome shotgun (WGS) entry which is preliminary data.</text>
</comment>
<reference evidence="1 2" key="1">
    <citation type="submission" date="2024-01" db="EMBL/GenBank/DDBJ databases">
        <title>Maribacter spp. originated from different algae showed divergent polysaccharides utilization ability.</title>
        <authorList>
            <person name="Wang H."/>
            <person name="Wu Y."/>
        </authorList>
    </citation>
    <scope>NUCLEOTIDE SEQUENCE [LARGE SCALE GENOMIC DNA]</scope>
    <source>
        <strain evidence="1 2">KPT27_14</strain>
    </source>
</reference>
<gene>
    <name evidence="1" type="ORF">V1H85_02645</name>
</gene>
<dbReference type="Proteomes" id="UP001343698">
    <property type="component" value="Unassembled WGS sequence"/>
</dbReference>
<dbReference type="RefSeq" id="WP_330072451.1">
    <property type="nucleotide sequence ID" value="NZ_JAZDDF010000001.1"/>
</dbReference>
<sequence length="159" mass="17157">MESYQGIFGNLKEGKIGIGTFNGKPSIQGFGNGSSYSMTTNPKIGDHISAPNGITEISGIKFGTTITSSNVKTDKKSRNIIINTNDGKRLVTISPSEEEIRRELLIKNSGTANNLLEVSSSTSNIENKKVLNLKDGETVTLLYDGAQWQIISKYTPTGN</sequence>
<keyword evidence="2" id="KW-1185">Reference proteome</keyword>